<dbReference type="RefSeq" id="WP_187127688.1">
    <property type="nucleotide sequence ID" value="NZ_CABKVV010000013.1"/>
</dbReference>
<dbReference type="Proteomes" id="UP001524473">
    <property type="component" value="Unassembled WGS sequence"/>
</dbReference>
<dbReference type="PROSITE" id="PS01246">
    <property type="entry name" value="UPF0003"/>
    <property type="match status" value="1"/>
</dbReference>
<dbReference type="SUPFAM" id="SSF82689">
    <property type="entry name" value="Mechanosensitive channel protein MscS (YggB), C-terminal domain"/>
    <property type="match status" value="1"/>
</dbReference>
<dbReference type="EMBL" id="JANFZH010000024">
    <property type="protein sequence ID" value="MCQ4840462.1"/>
    <property type="molecule type" value="Genomic_DNA"/>
</dbReference>
<dbReference type="InterPro" id="IPR006686">
    <property type="entry name" value="MscS_channel_CS"/>
</dbReference>
<comment type="caution">
    <text evidence="10">The sequence shown here is derived from an EMBL/GenBank/DDBJ whole genome shotgun (WGS) entry which is preliminary data.</text>
</comment>
<evidence type="ECO:0000256" key="5">
    <source>
        <dbReference type="ARBA" id="ARBA00022989"/>
    </source>
</evidence>
<comment type="subcellular location">
    <subcellularLocation>
        <location evidence="1">Cell membrane</location>
        <topology evidence="1">Multi-pass membrane protein</topology>
    </subcellularLocation>
</comment>
<reference evidence="10 11" key="1">
    <citation type="submission" date="2022-06" db="EMBL/GenBank/DDBJ databases">
        <title>Isolation of gut microbiota from human fecal samples.</title>
        <authorList>
            <person name="Pamer E.G."/>
            <person name="Barat B."/>
            <person name="Waligurski E."/>
            <person name="Medina S."/>
            <person name="Paddock L."/>
            <person name="Mostad J."/>
        </authorList>
    </citation>
    <scope>NUCLEOTIDE SEQUENCE [LARGE SCALE GENOMIC DNA]</scope>
    <source>
        <strain evidence="10 11">DFI.9.73</strain>
    </source>
</reference>
<dbReference type="InterPro" id="IPR045275">
    <property type="entry name" value="MscS_archaea/bacteria_type"/>
</dbReference>
<name>A0ABT1S0K0_9FIRM</name>
<comment type="similarity">
    <text evidence="2">Belongs to the MscS (TC 1.A.23) family.</text>
</comment>
<dbReference type="PANTHER" id="PTHR30221">
    <property type="entry name" value="SMALL-CONDUCTANCE MECHANOSENSITIVE CHANNEL"/>
    <property type="match status" value="1"/>
</dbReference>
<proteinExistence type="inferred from homology"/>
<evidence type="ECO:0000256" key="2">
    <source>
        <dbReference type="ARBA" id="ARBA00008017"/>
    </source>
</evidence>
<evidence type="ECO:0000313" key="10">
    <source>
        <dbReference type="EMBL" id="MCQ4840462.1"/>
    </source>
</evidence>
<keyword evidence="6 7" id="KW-0472">Membrane</keyword>
<dbReference type="SUPFAM" id="SSF50182">
    <property type="entry name" value="Sm-like ribonucleoproteins"/>
    <property type="match status" value="1"/>
</dbReference>
<dbReference type="PANTHER" id="PTHR30221:SF1">
    <property type="entry name" value="SMALL-CONDUCTANCE MECHANOSENSITIVE CHANNEL"/>
    <property type="match status" value="1"/>
</dbReference>
<protein>
    <submittedName>
        <fullName evidence="10">Mechanosensitive ion channel</fullName>
    </submittedName>
</protein>
<keyword evidence="3" id="KW-1003">Cell membrane</keyword>
<feature type="domain" description="Mechanosensitive ion channel MscS C-terminal" evidence="9">
    <location>
        <begin position="179"/>
        <end position="260"/>
    </location>
</feature>
<dbReference type="Pfam" id="PF05552">
    <property type="entry name" value="MS_channel_1st_1"/>
    <property type="match status" value="1"/>
</dbReference>
<feature type="transmembrane region" description="Helical" evidence="7">
    <location>
        <begin position="15"/>
        <end position="36"/>
    </location>
</feature>
<gene>
    <name evidence="10" type="ORF">NE695_11120</name>
</gene>
<dbReference type="Pfam" id="PF21082">
    <property type="entry name" value="MS_channel_3rd"/>
    <property type="match status" value="1"/>
</dbReference>
<dbReference type="InterPro" id="IPR008910">
    <property type="entry name" value="MSC_TM_helix"/>
</dbReference>
<organism evidence="10 11">
    <name type="scientific">Neglectibacter timonensis</name>
    <dbReference type="NCBI Taxonomy" id="1776382"/>
    <lineage>
        <taxon>Bacteria</taxon>
        <taxon>Bacillati</taxon>
        <taxon>Bacillota</taxon>
        <taxon>Clostridia</taxon>
        <taxon>Eubacteriales</taxon>
        <taxon>Oscillospiraceae</taxon>
        <taxon>Neglectibacter</taxon>
    </lineage>
</organism>
<dbReference type="Gene3D" id="1.10.287.1260">
    <property type="match status" value="1"/>
</dbReference>
<feature type="transmembrane region" description="Helical" evidence="7">
    <location>
        <begin position="56"/>
        <end position="79"/>
    </location>
</feature>
<dbReference type="InterPro" id="IPR010920">
    <property type="entry name" value="LSM_dom_sf"/>
</dbReference>
<evidence type="ECO:0000256" key="4">
    <source>
        <dbReference type="ARBA" id="ARBA00022692"/>
    </source>
</evidence>
<dbReference type="InterPro" id="IPR011014">
    <property type="entry name" value="MscS_channel_TM-2"/>
</dbReference>
<dbReference type="InterPro" id="IPR011066">
    <property type="entry name" value="MscS_channel_C_sf"/>
</dbReference>
<feature type="domain" description="Mechanosensitive ion channel MscS" evidence="8">
    <location>
        <begin position="106"/>
        <end position="171"/>
    </location>
</feature>
<dbReference type="Gene3D" id="2.30.30.60">
    <property type="match status" value="1"/>
</dbReference>
<evidence type="ECO:0000256" key="6">
    <source>
        <dbReference type="ARBA" id="ARBA00023136"/>
    </source>
</evidence>
<evidence type="ECO:0000256" key="1">
    <source>
        <dbReference type="ARBA" id="ARBA00004651"/>
    </source>
</evidence>
<sequence>MQETWNNILKKLVDWAGGFAGNLLLAALILLGGWWLAKLAAKLTKRTASRGKADALVVSFIGSLVKTLVLVVACISAVAQLGINITSLIAALGAAGLTASFALQGSLSNLVSGMQIIFTKPFKMGDYLAFGTYEGTVKRIEILSTTLATFDNKEVIIPNSKITGDVVVNFNSNLTRRLDLSYGISYGADLKRAKALLARIAEEEERVLKNPAPVIAVGELKESSVTLVAKLWCSSGDYWNLYYSMQERVKLAFDKEKIAIPFPQLDVHLDHMERDRPG</sequence>
<evidence type="ECO:0000256" key="3">
    <source>
        <dbReference type="ARBA" id="ARBA00022475"/>
    </source>
</evidence>
<dbReference type="SUPFAM" id="SSF82861">
    <property type="entry name" value="Mechanosensitive channel protein MscS (YggB), transmembrane region"/>
    <property type="match status" value="1"/>
</dbReference>
<dbReference type="InterPro" id="IPR006685">
    <property type="entry name" value="MscS_channel_2nd"/>
</dbReference>
<accession>A0ABT1S0K0</accession>
<keyword evidence="11" id="KW-1185">Reference proteome</keyword>
<evidence type="ECO:0000259" key="8">
    <source>
        <dbReference type="Pfam" id="PF00924"/>
    </source>
</evidence>
<dbReference type="InterPro" id="IPR049278">
    <property type="entry name" value="MS_channel_C"/>
</dbReference>
<feature type="transmembrane region" description="Helical" evidence="7">
    <location>
        <begin position="85"/>
        <end position="103"/>
    </location>
</feature>
<dbReference type="Pfam" id="PF00924">
    <property type="entry name" value="MS_channel_2nd"/>
    <property type="match status" value="1"/>
</dbReference>
<dbReference type="Gene3D" id="3.30.70.100">
    <property type="match status" value="1"/>
</dbReference>
<evidence type="ECO:0000313" key="11">
    <source>
        <dbReference type="Proteomes" id="UP001524473"/>
    </source>
</evidence>
<keyword evidence="4 7" id="KW-0812">Transmembrane</keyword>
<keyword evidence="5 7" id="KW-1133">Transmembrane helix</keyword>
<evidence type="ECO:0000256" key="7">
    <source>
        <dbReference type="SAM" id="Phobius"/>
    </source>
</evidence>
<dbReference type="GeneID" id="90531919"/>
<dbReference type="InterPro" id="IPR023408">
    <property type="entry name" value="MscS_beta-dom_sf"/>
</dbReference>
<evidence type="ECO:0000259" key="9">
    <source>
        <dbReference type="Pfam" id="PF21082"/>
    </source>
</evidence>